<comment type="caution">
    <text evidence="2">The sequence shown here is derived from an EMBL/GenBank/DDBJ whole genome shotgun (WGS) entry which is preliminary data.</text>
</comment>
<sequence length="221" mass="24458">MPKRTLSLLCLLTLLAGPATADECDQLPPPAVTLQRLDAPLGMNLQYGYKTLTNLGAELGPPGKAVLGLTRGNAIVKFEIRIPAFIAPGSRMECASPQINVVYGFKPMTVYVAREFPAGSCAYKEIYEHELRHVKTYQDHLASIEKDIAATLSKRFATGGPWRGPVGETRARLQDELDNRWLPYISREISRVKTAQALIDTAEEYARVAESCDGEIKRKIR</sequence>
<reference evidence="2 3" key="1">
    <citation type="submission" date="2015-12" db="EMBL/GenBank/DDBJ databases">
        <title>Nitrous oxide reduction kinetics distinguish bacteria harboring typical versus atypical NosZ.</title>
        <authorList>
            <person name="Yoon S."/>
            <person name="Nissen S."/>
            <person name="Park D."/>
            <person name="Sanford R.A."/>
            <person name="Loeffler F.E."/>
        </authorList>
    </citation>
    <scope>NUCLEOTIDE SEQUENCE [LARGE SCALE GENOMIC DNA]</scope>
    <source>
        <strain evidence="2 3">ATCC BAA-841</strain>
    </source>
</reference>
<protein>
    <recommendedName>
        <fullName evidence="4">DUF922 domain-containing protein</fullName>
    </recommendedName>
</protein>
<evidence type="ECO:0000313" key="2">
    <source>
        <dbReference type="EMBL" id="KXB30025.1"/>
    </source>
</evidence>
<evidence type="ECO:0000256" key="1">
    <source>
        <dbReference type="SAM" id="SignalP"/>
    </source>
</evidence>
<feature type="signal peptide" evidence="1">
    <location>
        <begin position="1"/>
        <end position="21"/>
    </location>
</feature>
<dbReference type="AlphaFoldDB" id="A0A133XGE7"/>
<keyword evidence="1" id="KW-0732">Signal</keyword>
<organism evidence="2 3">
    <name type="scientific">Dechloromonas denitrificans</name>
    <dbReference type="NCBI Taxonomy" id="281362"/>
    <lineage>
        <taxon>Bacteria</taxon>
        <taxon>Pseudomonadati</taxon>
        <taxon>Pseudomonadota</taxon>
        <taxon>Betaproteobacteria</taxon>
        <taxon>Rhodocyclales</taxon>
        <taxon>Azonexaceae</taxon>
        <taxon>Dechloromonas</taxon>
    </lineage>
</organism>
<dbReference type="EMBL" id="LODL01000021">
    <property type="protein sequence ID" value="KXB30025.1"/>
    <property type="molecule type" value="Genomic_DNA"/>
</dbReference>
<gene>
    <name evidence="2" type="ORF">AT959_11585</name>
</gene>
<dbReference type="Proteomes" id="UP000070186">
    <property type="component" value="Unassembled WGS sequence"/>
</dbReference>
<keyword evidence="3" id="KW-1185">Reference proteome</keyword>
<proteinExistence type="predicted"/>
<name>A0A133XGE7_9RHOO</name>
<dbReference type="RefSeq" id="WP_066883248.1">
    <property type="nucleotide sequence ID" value="NZ_LODL01000021.1"/>
</dbReference>
<evidence type="ECO:0008006" key="4">
    <source>
        <dbReference type="Google" id="ProtNLM"/>
    </source>
</evidence>
<evidence type="ECO:0000313" key="3">
    <source>
        <dbReference type="Proteomes" id="UP000070186"/>
    </source>
</evidence>
<accession>A0A133XGE7</accession>
<feature type="chain" id="PRO_5007459674" description="DUF922 domain-containing protein" evidence="1">
    <location>
        <begin position="22"/>
        <end position="221"/>
    </location>
</feature>